<sequence>MNNQCGGCQVNARRELPTLQDSMITPMVNSINKSIQLPRKPSLMRSLPSSTSSSPDTSRYGHRREKQVCSVGLSSRAHYYEVEISNLCQKNKKLETTMAGMQKMLNRILKDKTQANKGDSLSSTNNTQEMGTEGAFH</sequence>
<feature type="region of interest" description="Disordered" evidence="1">
    <location>
        <begin position="34"/>
        <end position="66"/>
    </location>
</feature>
<evidence type="ECO:0000313" key="3">
    <source>
        <dbReference type="Proteomes" id="UP000596661"/>
    </source>
</evidence>
<dbReference type="AlphaFoldDB" id="A0A803PIA3"/>
<reference evidence="2" key="2">
    <citation type="submission" date="2021-03" db="UniProtKB">
        <authorList>
            <consortium name="EnsemblPlants"/>
        </authorList>
    </citation>
    <scope>IDENTIFICATION</scope>
</reference>
<proteinExistence type="predicted"/>
<reference evidence="2" key="1">
    <citation type="submission" date="2018-11" db="EMBL/GenBank/DDBJ databases">
        <authorList>
            <person name="Grassa J C."/>
        </authorList>
    </citation>
    <scope>NUCLEOTIDE SEQUENCE [LARGE SCALE GENOMIC DNA]</scope>
</reference>
<dbReference type="EMBL" id="UZAU01000366">
    <property type="status" value="NOT_ANNOTATED_CDS"/>
    <property type="molecule type" value="Genomic_DNA"/>
</dbReference>
<name>A0A803PIA3_CANSA</name>
<keyword evidence="3" id="KW-1185">Reference proteome</keyword>
<evidence type="ECO:0000256" key="1">
    <source>
        <dbReference type="SAM" id="MobiDB-lite"/>
    </source>
</evidence>
<dbReference type="Gramene" id="evm.model.04.660">
    <property type="protein sequence ID" value="cds.evm.model.04.660"/>
    <property type="gene ID" value="evm.TU.04.660"/>
</dbReference>
<accession>A0A803PIA3</accession>
<evidence type="ECO:0000313" key="2">
    <source>
        <dbReference type="EnsemblPlants" id="cds.evm.model.04.660"/>
    </source>
</evidence>
<feature type="compositionally biased region" description="Low complexity" evidence="1">
    <location>
        <begin position="43"/>
        <end position="58"/>
    </location>
</feature>
<dbReference type="EnsemblPlants" id="evm.model.04.660">
    <property type="protein sequence ID" value="cds.evm.model.04.660"/>
    <property type="gene ID" value="evm.TU.04.660"/>
</dbReference>
<dbReference type="Proteomes" id="UP000596661">
    <property type="component" value="Chromosome 4"/>
</dbReference>
<feature type="compositionally biased region" description="Polar residues" evidence="1">
    <location>
        <begin position="115"/>
        <end position="130"/>
    </location>
</feature>
<protein>
    <submittedName>
        <fullName evidence="2">Uncharacterized protein</fullName>
    </submittedName>
</protein>
<organism evidence="2 3">
    <name type="scientific">Cannabis sativa</name>
    <name type="common">Hemp</name>
    <name type="synonym">Marijuana</name>
    <dbReference type="NCBI Taxonomy" id="3483"/>
    <lineage>
        <taxon>Eukaryota</taxon>
        <taxon>Viridiplantae</taxon>
        <taxon>Streptophyta</taxon>
        <taxon>Embryophyta</taxon>
        <taxon>Tracheophyta</taxon>
        <taxon>Spermatophyta</taxon>
        <taxon>Magnoliopsida</taxon>
        <taxon>eudicotyledons</taxon>
        <taxon>Gunneridae</taxon>
        <taxon>Pentapetalae</taxon>
        <taxon>rosids</taxon>
        <taxon>fabids</taxon>
        <taxon>Rosales</taxon>
        <taxon>Cannabaceae</taxon>
        <taxon>Cannabis</taxon>
    </lineage>
</organism>
<feature type="region of interest" description="Disordered" evidence="1">
    <location>
        <begin position="112"/>
        <end position="137"/>
    </location>
</feature>